<gene>
    <name evidence="7" type="ORF">CHRIB12_LOCUS12274</name>
</gene>
<feature type="transmembrane region" description="Helical" evidence="5">
    <location>
        <begin position="197"/>
        <end position="217"/>
    </location>
</feature>
<dbReference type="InterPro" id="IPR050307">
    <property type="entry name" value="Sterol_Desaturase_Related"/>
</dbReference>
<evidence type="ECO:0000256" key="5">
    <source>
        <dbReference type="SAM" id="Phobius"/>
    </source>
</evidence>
<dbReference type="InterPro" id="IPR006694">
    <property type="entry name" value="Fatty_acid_hydroxylase"/>
</dbReference>
<dbReference type="GO" id="GO:0008610">
    <property type="term" value="P:lipid biosynthetic process"/>
    <property type="evidence" value="ECO:0007669"/>
    <property type="project" value="InterPro"/>
</dbReference>
<feature type="domain" description="Fatty acid hydroxylase" evidence="6">
    <location>
        <begin position="204"/>
        <end position="328"/>
    </location>
</feature>
<evidence type="ECO:0000259" key="6">
    <source>
        <dbReference type="Pfam" id="PF04116"/>
    </source>
</evidence>
<proteinExistence type="predicted"/>
<organism evidence="7 8">
    <name type="scientific">Rhizophagus irregularis</name>
    <dbReference type="NCBI Taxonomy" id="588596"/>
    <lineage>
        <taxon>Eukaryota</taxon>
        <taxon>Fungi</taxon>
        <taxon>Fungi incertae sedis</taxon>
        <taxon>Mucoromycota</taxon>
        <taxon>Glomeromycotina</taxon>
        <taxon>Glomeromycetes</taxon>
        <taxon>Glomerales</taxon>
        <taxon>Glomeraceae</taxon>
        <taxon>Rhizophagus</taxon>
    </lineage>
</organism>
<dbReference type="GO" id="GO:0016491">
    <property type="term" value="F:oxidoreductase activity"/>
    <property type="evidence" value="ECO:0007669"/>
    <property type="project" value="InterPro"/>
</dbReference>
<protein>
    <recommendedName>
        <fullName evidence="6">Fatty acid hydroxylase domain-containing protein</fullName>
    </recommendedName>
</protein>
<dbReference type="GO" id="GO:0016020">
    <property type="term" value="C:membrane"/>
    <property type="evidence" value="ECO:0007669"/>
    <property type="project" value="UniProtKB-SubCell"/>
</dbReference>
<evidence type="ECO:0000256" key="1">
    <source>
        <dbReference type="ARBA" id="ARBA00004370"/>
    </source>
</evidence>
<evidence type="ECO:0000256" key="3">
    <source>
        <dbReference type="ARBA" id="ARBA00022989"/>
    </source>
</evidence>
<evidence type="ECO:0000313" key="7">
    <source>
        <dbReference type="EMBL" id="CAB5369618.1"/>
    </source>
</evidence>
<dbReference type="AlphaFoldDB" id="A0A915ZCH5"/>
<sequence length="368" mass="43785">MINQESEKPYSPIQSIYPRLKFFLDNREITRAFNKATRFTVDRKLTDPRLSSNPCGIFKKMDIALDFTDEYIFDDLYARFFPLVQANSLSGTNGTQILHVSYLSRDNIYRQFISLFIITMFFAYFFYFFFSTLSYIFVFDKELMKHPKFLKNQIAKEIKLSAFGFPITSIVTVPWFLGEVRGYSALYDDINQYGLLYAVFSIFGFLFFTDMCIYWIHRWLHHPLIYKHLHKAHHRWIIPTPFSSHAFHPLDGYLQSVPYHIFVYLFPLHKFLYISLFIFVNLWTIMIHDGEFLSTGTFVNGAAHHVLHHLYFNYNYGQYFTIWDKIGGSYRKPGVEQFDIKKKKDQNIWEKQATEVDSFDENGKEKKA</sequence>
<comment type="caution">
    <text evidence="7">The sequence shown here is derived from an EMBL/GenBank/DDBJ whole genome shotgun (WGS) entry which is preliminary data.</text>
</comment>
<evidence type="ECO:0000256" key="4">
    <source>
        <dbReference type="ARBA" id="ARBA00023136"/>
    </source>
</evidence>
<keyword evidence="4 5" id="KW-0472">Membrane</keyword>
<dbReference type="OrthoDB" id="6354873at2759"/>
<feature type="transmembrane region" description="Helical" evidence="5">
    <location>
        <begin position="112"/>
        <end position="139"/>
    </location>
</feature>
<evidence type="ECO:0000313" key="8">
    <source>
        <dbReference type="Proteomes" id="UP000684084"/>
    </source>
</evidence>
<comment type="subcellular location">
    <subcellularLocation>
        <location evidence="1">Membrane</location>
    </subcellularLocation>
</comment>
<dbReference type="EMBL" id="CAGKOT010000026">
    <property type="protein sequence ID" value="CAB5369618.1"/>
    <property type="molecule type" value="Genomic_DNA"/>
</dbReference>
<dbReference type="PANTHER" id="PTHR11863">
    <property type="entry name" value="STEROL DESATURASE"/>
    <property type="match status" value="1"/>
</dbReference>
<dbReference type="GO" id="GO:0005506">
    <property type="term" value="F:iron ion binding"/>
    <property type="evidence" value="ECO:0007669"/>
    <property type="project" value="InterPro"/>
</dbReference>
<reference evidence="7" key="1">
    <citation type="submission" date="2020-05" db="EMBL/GenBank/DDBJ databases">
        <authorList>
            <person name="Rincon C."/>
            <person name="Sanders R I."/>
            <person name="Robbins C."/>
            <person name="Chaturvedi A."/>
        </authorList>
    </citation>
    <scope>NUCLEOTIDE SEQUENCE</scope>
    <source>
        <strain evidence="7">CHB12</strain>
    </source>
</reference>
<keyword evidence="2 5" id="KW-0812">Transmembrane</keyword>
<dbReference type="Proteomes" id="UP000684084">
    <property type="component" value="Unassembled WGS sequence"/>
</dbReference>
<feature type="transmembrane region" description="Helical" evidence="5">
    <location>
        <begin position="160"/>
        <end position="177"/>
    </location>
</feature>
<keyword evidence="3 5" id="KW-1133">Transmembrane helix</keyword>
<name>A0A915ZCH5_9GLOM</name>
<dbReference type="Pfam" id="PF04116">
    <property type="entry name" value="FA_hydroxylase"/>
    <property type="match status" value="1"/>
</dbReference>
<accession>A0A915ZCH5</accession>
<evidence type="ECO:0000256" key="2">
    <source>
        <dbReference type="ARBA" id="ARBA00022692"/>
    </source>
</evidence>
<dbReference type="VEuPathDB" id="FungiDB:RhiirFUN_007472"/>
<feature type="transmembrane region" description="Helical" evidence="5">
    <location>
        <begin position="271"/>
        <end position="288"/>
    </location>
</feature>